<dbReference type="KEGG" id="nci:NCTC10296_02402"/>
<dbReference type="InterPro" id="IPR001451">
    <property type="entry name" value="Hexapep"/>
</dbReference>
<reference evidence="5 6" key="1">
    <citation type="submission" date="2018-12" db="EMBL/GenBank/DDBJ databases">
        <authorList>
            <consortium name="Pathogen Informatics"/>
        </authorList>
    </citation>
    <scope>NUCLEOTIDE SEQUENCE [LARGE SCALE GENOMIC DNA]</scope>
    <source>
        <strain evidence="5 6">NCTC10296</strain>
    </source>
</reference>
<evidence type="ECO:0000313" key="5">
    <source>
        <dbReference type="EMBL" id="VEF03602.1"/>
    </source>
</evidence>
<evidence type="ECO:0000256" key="2">
    <source>
        <dbReference type="ARBA" id="ARBA00022679"/>
    </source>
</evidence>
<dbReference type="GO" id="GO:0006535">
    <property type="term" value="P:cysteine biosynthetic process from serine"/>
    <property type="evidence" value="ECO:0007669"/>
    <property type="project" value="InterPro"/>
</dbReference>
<name>A0A1X3CXC4_9NEIS</name>
<evidence type="ECO:0000256" key="3">
    <source>
        <dbReference type="ARBA" id="ARBA00022737"/>
    </source>
</evidence>
<dbReference type="Gene3D" id="2.160.10.10">
    <property type="entry name" value="Hexapeptide repeat proteins"/>
    <property type="match status" value="1"/>
</dbReference>
<dbReference type="Pfam" id="PF00132">
    <property type="entry name" value="Hexapep"/>
    <property type="match status" value="1"/>
</dbReference>
<dbReference type="RefSeq" id="WP_085416553.1">
    <property type="nucleotide sequence ID" value="NZ_CAUJPY010000013.1"/>
</dbReference>
<dbReference type="InterPro" id="IPR005881">
    <property type="entry name" value="Ser_O-AcTrfase"/>
</dbReference>
<keyword evidence="6" id="KW-1185">Reference proteome</keyword>
<sequence>MKSLLLPSTHLMFVYRISNALYRSKLTRPLSYFIYLIGRMVFSSDIHPGAKIGKGCKFAHHYNITIGAGAEVGSNCKIFNGVSIANDGTQAKANVYPKVGDNVMLGTGVKLIGGITIGSDSVVGANAVVVKDLPPCSLAAGVPAKVLRTIDRSEFY</sequence>
<comment type="similarity">
    <text evidence="1">Belongs to the transferase hexapeptide repeat family.</text>
</comment>
<dbReference type="SUPFAM" id="SSF51161">
    <property type="entry name" value="Trimeric LpxA-like enzymes"/>
    <property type="match status" value="1"/>
</dbReference>
<dbReference type="EMBL" id="LR134313">
    <property type="protein sequence ID" value="VEF03602.1"/>
    <property type="molecule type" value="Genomic_DNA"/>
</dbReference>
<keyword evidence="2 5" id="KW-0808">Transferase</keyword>
<dbReference type="Proteomes" id="UP000279284">
    <property type="component" value="Chromosome"/>
</dbReference>
<dbReference type="AlphaFoldDB" id="A0A1X3CXC4"/>
<dbReference type="GO" id="GO:0005737">
    <property type="term" value="C:cytoplasm"/>
    <property type="evidence" value="ECO:0007669"/>
    <property type="project" value="InterPro"/>
</dbReference>
<evidence type="ECO:0000256" key="4">
    <source>
        <dbReference type="ARBA" id="ARBA00023315"/>
    </source>
</evidence>
<proteinExistence type="inferred from homology"/>
<dbReference type="InterPro" id="IPR011004">
    <property type="entry name" value="Trimer_LpxA-like_sf"/>
</dbReference>
<keyword evidence="4 5" id="KW-0012">Acyltransferase</keyword>
<gene>
    <name evidence="5" type="primary">cysE_2</name>
    <name evidence="5" type="ORF">NCTC10296_02402</name>
</gene>
<dbReference type="PANTHER" id="PTHR42811">
    <property type="entry name" value="SERINE ACETYLTRANSFERASE"/>
    <property type="match status" value="1"/>
</dbReference>
<keyword evidence="3" id="KW-0677">Repeat</keyword>
<dbReference type="PIRSF" id="PIRSF000441">
    <property type="entry name" value="CysE"/>
    <property type="match status" value="1"/>
</dbReference>
<accession>A0A1X3CXC4</accession>
<dbReference type="CDD" id="cd03354">
    <property type="entry name" value="LbH_SAT"/>
    <property type="match status" value="1"/>
</dbReference>
<dbReference type="PROSITE" id="PS00101">
    <property type="entry name" value="HEXAPEP_TRANSFERASES"/>
    <property type="match status" value="1"/>
</dbReference>
<dbReference type="InterPro" id="IPR018357">
    <property type="entry name" value="Hexapep_transf_CS"/>
</dbReference>
<protein>
    <submittedName>
        <fullName evidence="5">Protein CysE</fullName>
        <ecNumber evidence="5">2.3.1.30</ecNumber>
    </submittedName>
</protein>
<dbReference type="STRING" id="493.BWD07_06465"/>
<evidence type="ECO:0000256" key="1">
    <source>
        <dbReference type="ARBA" id="ARBA00007274"/>
    </source>
</evidence>
<dbReference type="InterPro" id="IPR045304">
    <property type="entry name" value="LbH_SAT"/>
</dbReference>
<dbReference type="GO" id="GO:0009001">
    <property type="term" value="F:serine O-acetyltransferase activity"/>
    <property type="evidence" value="ECO:0007669"/>
    <property type="project" value="UniProtKB-EC"/>
</dbReference>
<organism evidence="5 6">
    <name type="scientific">Neisseria canis</name>
    <dbReference type="NCBI Taxonomy" id="493"/>
    <lineage>
        <taxon>Bacteria</taxon>
        <taxon>Pseudomonadati</taxon>
        <taxon>Pseudomonadota</taxon>
        <taxon>Betaproteobacteria</taxon>
        <taxon>Neisseriales</taxon>
        <taxon>Neisseriaceae</taxon>
        <taxon>Neisseria</taxon>
    </lineage>
</organism>
<evidence type="ECO:0000313" key="6">
    <source>
        <dbReference type="Proteomes" id="UP000279284"/>
    </source>
</evidence>
<dbReference type="EC" id="2.3.1.30" evidence="5"/>
<dbReference type="OrthoDB" id="8612290at2"/>